<gene>
    <name evidence="2" type="ORF">WMG39_09300</name>
</gene>
<name>A0ABU8YL18_9CYAN</name>
<organism evidence="2 3">
    <name type="scientific">Microcoleus anatoxicus PTRS2</name>
    <dbReference type="NCBI Taxonomy" id="2705321"/>
    <lineage>
        <taxon>Bacteria</taxon>
        <taxon>Bacillati</taxon>
        <taxon>Cyanobacteriota</taxon>
        <taxon>Cyanophyceae</taxon>
        <taxon>Oscillatoriophycideae</taxon>
        <taxon>Oscillatoriales</taxon>
        <taxon>Microcoleaceae</taxon>
        <taxon>Microcoleus</taxon>
        <taxon>Microcoleus anatoxicus</taxon>
    </lineage>
</organism>
<reference evidence="2 3" key="1">
    <citation type="journal article" date="2020" name="Harmful Algae">
        <title>Molecular and morphological characterization of a novel dihydroanatoxin-a producing Microcoleus species (cyanobacteria) from the Russian River, California, USA.</title>
        <authorList>
            <person name="Conklin K.Y."/>
            <person name="Stancheva R."/>
            <person name="Otten T.G."/>
            <person name="Fadness R."/>
            <person name="Boyer G.L."/>
            <person name="Read B."/>
            <person name="Zhang X."/>
            <person name="Sheath R.G."/>
        </authorList>
    </citation>
    <scope>NUCLEOTIDE SEQUENCE [LARGE SCALE GENOMIC DNA]</scope>
    <source>
        <strain evidence="2 3">PTRS2</strain>
    </source>
</reference>
<accession>A0ABU8YL18</accession>
<dbReference type="Proteomes" id="UP001384579">
    <property type="component" value="Unassembled WGS sequence"/>
</dbReference>
<evidence type="ECO:0000313" key="3">
    <source>
        <dbReference type="Proteomes" id="UP001384579"/>
    </source>
</evidence>
<dbReference type="RefSeq" id="WP_340518424.1">
    <property type="nucleotide sequence ID" value="NZ_JBBLXS010000091.1"/>
</dbReference>
<comment type="caution">
    <text evidence="2">The sequence shown here is derived from an EMBL/GenBank/DDBJ whole genome shotgun (WGS) entry which is preliminary data.</text>
</comment>
<evidence type="ECO:0000313" key="2">
    <source>
        <dbReference type="EMBL" id="MEK0185053.1"/>
    </source>
</evidence>
<protein>
    <submittedName>
        <fullName evidence="2">Uncharacterized protein</fullName>
    </submittedName>
</protein>
<sequence>MKNNSQSNQQKFIRHAIATAFLTQAAIIGIKGNLDVQSGKPILDVIQGMIFQGIELIVKTHRTQKSIKESDRPSQPRITPNPDY</sequence>
<feature type="region of interest" description="Disordered" evidence="1">
    <location>
        <begin position="62"/>
        <end position="84"/>
    </location>
</feature>
<evidence type="ECO:0000256" key="1">
    <source>
        <dbReference type="SAM" id="MobiDB-lite"/>
    </source>
</evidence>
<proteinExistence type="predicted"/>
<keyword evidence="3" id="KW-1185">Reference proteome</keyword>
<dbReference type="EMBL" id="JBBLXS010000091">
    <property type="protein sequence ID" value="MEK0185053.1"/>
    <property type="molecule type" value="Genomic_DNA"/>
</dbReference>